<keyword evidence="3" id="KW-0808">Transferase</keyword>
<dbReference type="Proteomes" id="UP001221413">
    <property type="component" value="Unassembled WGS sequence"/>
</dbReference>
<evidence type="ECO:0000313" key="15">
    <source>
        <dbReference type="Proteomes" id="UP001221413"/>
    </source>
</evidence>
<evidence type="ECO:0000256" key="2">
    <source>
        <dbReference type="ARBA" id="ARBA00022527"/>
    </source>
</evidence>
<accession>A0AAD6IPQ6</accession>
<dbReference type="Gene3D" id="3.30.200.20">
    <property type="entry name" value="Phosphorylase Kinase, domain 1"/>
    <property type="match status" value="1"/>
</dbReference>
<comment type="caution">
    <text evidence="14">The sequence shown here is derived from an EMBL/GenBank/DDBJ whole genome shotgun (WGS) entry which is preliminary data.</text>
</comment>
<feature type="region of interest" description="Disordered" evidence="12">
    <location>
        <begin position="671"/>
        <end position="698"/>
    </location>
</feature>
<feature type="compositionally biased region" description="Low complexity" evidence="12">
    <location>
        <begin position="146"/>
        <end position="156"/>
    </location>
</feature>
<keyword evidence="15" id="KW-1185">Reference proteome</keyword>
<feature type="binding site" evidence="11">
    <location>
        <position position="338"/>
    </location>
    <ligand>
        <name>ATP</name>
        <dbReference type="ChEBI" id="CHEBI:30616"/>
    </ligand>
</feature>
<evidence type="ECO:0000313" key="14">
    <source>
        <dbReference type="EMBL" id="KAJ6256018.1"/>
    </source>
</evidence>
<comment type="similarity">
    <text evidence="7">Belongs to the protein kinase superfamily. CMGC Ser/Thr protein kinase family. Lammer subfamily.</text>
</comment>
<feature type="compositionally biased region" description="Low complexity" evidence="12">
    <location>
        <begin position="164"/>
        <end position="176"/>
    </location>
</feature>
<evidence type="ECO:0000256" key="9">
    <source>
        <dbReference type="ARBA" id="ARBA00049308"/>
    </source>
</evidence>
<evidence type="ECO:0000256" key="3">
    <source>
        <dbReference type="ARBA" id="ARBA00022679"/>
    </source>
</evidence>
<evidence type="ECO:0000256" key="11">
    <source>
        <dbReference type="PROSITE-ProRule" id="PRU10141"/>
    </source>
</evidence>
<keyword evidence="2" id="KW-0723">Serine/threonine-protein kinase</keyword>
<evidence type="ECO:0000256" key="12">
    <source>
        <dbReference type="SAM" id="MobiDB-lite"/>
    </source>
</evidence>
<dbReference type="GO" id="GO:0005634">
    <property type="term" value="C:nucleus"/>
    <property type="evidence" value="ECO:0007669"/>
    <property type="project" value="TreeGrafter"/>
</dbReference>
<dbReference type="PROSITE" id="PS00108">
    <property type="entry name" value="PROTEIN_KINASE_ST"/>
    <property type="match status" value="1"/>
</dbReference>
<dbReference type="CDD" id="cd14134">
    <property type="entry name" value="PKc_CLK"/>
    <property type="match status" value="1"/>
</dbReference>
<dbReference type="InterPro" id="IPR008271">
    <property type="entry name" value="Ser/Thr_kinase_AS"/>
</dbReference>
<organism evidence="14 15">
    <name type="scientific">Drechslerella dactyloides</name>
    <name type="common">Nematode-trapping fungus</name>
    <name type="synonym">Arthrobotrys dactyloides</name>
    <dbReference type="NCBI Taxonomy" id="74499"/>
    <lineage>
        <taxon>Eukaryota</taxon>
        <taxon>Fungi</taxon>
        <taxon>Dikarya</taxon>
        <taxon>Ascomycota</taxon>
        <taxon>Pezizomycotina</taxon>
        <taxon>Orbiliomycetes</taxon>
        <taxon>Orbiliales</taxon>
        <taxon>Orbiliaceae</taxon>
        <taxon>Drechslerella</taxon>
    </lineage>
</organism>
<gene>
    <name evidence="14" type="ORF">Dda_9109</name>
</gene>
<dbReference type="GO" id="GO:0043484">
    <property type="term" value="P:regulation of RNA splicing"/>
    <property type="evidence" value="ECO:0007669"/>
    <property type="project" value="TreeGrafter"/>
</dbReference>
<feature type="compositionally biased region" description="Low complexity" evidence="12">
    <location>
        <begin position="42"/>
        <end position="77"/>
    </location>
</feature>
<evidence type="ECO:0000256" key="8">
    <source>
        <dbReference type="ARBA" id="ARBA00049003"/>
    </source>
</evidence>
<feature type="compositionally biased region" description="Polar residues" evidence="12">
    <location>
        <begin position="133"/>
        <end position="145"/>
    </location>
</feature>
<feature type="region of interest" description="Disordered" evidence="12">
    <location>
        <begin position="238"/>
        <end position="270"/>
    </location>
</feature>
<dbReference type="EMBL" id="JAQGDS010000015">
    <property type="protein sequence ID" value="KAJ6256018.1"/>
    <property type="molecule type" value="Genomic_DNA"/>
</dbReference>
<comment type="catalytic activity">
    <reaction evidence="9">
        <text>L-threonyl-[protein] + ATP = O-phospho-L-threonyl-[protein] + ADP + H(+)</text>
        <dbReference type="Rhea" id="RHEA:46608"/>
        <dbReference type="Rhea" id="RHEA-COMP:11060"/>
        <dbReference type="Rhea" id="RHEA-COMP:11605"/>
        <dbReference type="ChEBI" id="CHEBI:15378"/>
        <dbReference type="ChEBI" id="CHEBI:30013"/>
        <dbReference type="ChEBI" id="CHEBI:30616"/>
        <dbReference type="ChEBI" id="CHEBI:61977"/>
        <dbReference type="ChEBI" id="CHEBI:456216"/>
        <dbReference type="EC" id="2.7.12.1"/>
    </reaction>
</comment>
<feature type="compositionally biased region" description="Basic and acidic residues" evidence="12">
    <location>
        <begin position="671"/>
        <end position="680"/>
    </location>
</feature>
<dbReference type="AlphaFoldDB" id="A0AAD6IPQ6"/>
<comment type="catalytic activity">
    <reaction evidence="8">
        <text>L-seryl-[protein] + ATP = O-phospho-L-seryl-[protein] + ADP + H(+)</text>
        <dbReference type="Rhea" id="RHEA:17989"/>
        <dbReference type="Rhea" id="RHEA-COMP:9863"/>
        <dbReference type="Rhea" id="RHEA-COMP:11604"/>
        <dbReference type="ChEBI" id="CHEBI:15378"/>
        <dbReference type="ChEBI" id="CHEBI:29999"/>
        <dbReference type="ChEBI" id="CHEBI:30616"/>
        <dbReference type="ChEBI" id="CHEBI:83421"/>
        <dbReference type="ChEBI" id="CHEBI:456216"/>
        <dbReference type="EC" id="2.7.12.1"/>
    </reaction>
</comment>
<proteinExistence type="inferred from homology"/>
<keyword evidence="6 11" id="KW-0067">ATP-binding</keyword>
<keyword evidence="4 11" id="KW-0547">Nucleotide-binding</keyword>
<dbReference type="PANTHER" id="PTHR45646">
    <property type="entry name" value="SERINE/THREONINE-PROTEIN KINASE DOA-RELATED"/>
    <property type="match status" value="1"/>
</dbReference>
<evidence type="ECO:0000256" key="1">
    <source>
        <dbReference type="ARBA" id="ARBA00013203"/>
    </source>
</evidence>
<dbReference type="FunFam" id="1.10.510.10:FF:000612">
    <property type="entry name" value="Serine/threonine-protein kinase AFC2"/>
    <property type="match status" value="1"/>
</dbReference>
<dbReference type="Pfam" id="PF00069">
    <property type="entry name" value="Pkinase"/>
    <property type="match status" value="1"/>
</dbReference>
<feature type="compositionally biased region" description="Polar residues" evidence="12">
    <location>
        <begin position="190"/>
        <end position="218"/>
    </location>
</feature>
<name>A0AAD6IPQ6_DREDA</name>
<evidence type="ECO:0000259" key="13">
    <source>
        <dbReference type="PROSITE" id="PS50011"/>
    </source>
</evidence>
<dbReference type="SUPFAM" id="SSF56112">
    <property type="entry name" value="Protein kinase-like (PK-like)"/>
    <property type="match status" value="1"/>
</dbReference>
<dbReference type="InterPro" id="IPR011009">
    <property type="entry name" value="Kinase-like_dom_sf"/>
</dbReference>
<feature type="domain" description="Protein kinase" evidence="13">
    <location>
        <begin position="309"/>
        <end position="647"/>
    </location>
</feature>
<protein>
    <recommendedName>
        <fullName evidence="1">dual-specificity kinase</fullName>
        <ecNumber evidence="1">2.7.12.1</ecNumber>
    </recommendedName>
</protein>
<evidence type="ECO:0000256" key="4">
    <source>
        <dbReference type="ARBA" id="ARBA00022741"/>
    </source>
</evidence>
<comment type="catalytic activity">
    <reaction evidence="10">
        <text>L-tyrosyl-[protein] + ATP = O-phospho-L-tyrosyl-[protein] + ADP + H(+)</text>
        <dbReference type="Rhea" id="RHEA:10596"/>
        <dbReference type="Rhea" id="RHEA-COMP:10136"/>
        <dbReference type="Rhea" id="RHEA-COMP:20101"/>
        <dbReference type="ChEBI" id="CHEBI:15378"/>
        <dbReference type="ChEBI" id="CHEBI:30616"/>
        <dbReference type="ChEBI" id="CHEBI:46858"/>
        <dbReference type="ChEBI" id="CHEBI:61978"/>
        <dbReference type="ChEBI" id="CHEBI:456216"/>
        <dbReference type="EC" id="2.7.12.1"/>
    </reaction>
</comment>
<dbReference type="GO" id="GO:0004712">
    <property type="term" value="F:protein serine/threonine/tyrosine kinase activity"/>
    <property type="evidence" value="ECO:0007669"/>
    <property type="project" value="UniProtKB-EC"/>
</dbReference>
<dbReference type="SMART" id="SM00220">
    <property type="entry name" value="S_TKc"/>
    <property type="match status" value="1"/>
</dbReference>
<dbReference type="InterPro" id="IPR017441">
    <property type="entry name" value="Protein_kinase_ATP_BS"/>
</dbReference>
<dbReference type="PANTHER" id="PTHR45646:SF11">
    <property type="entry name" value="SERINE_THREONINE-PROTEIN KINASE DOA"/>
    <property type="match status" value="1"/>
</dbReference>
<dbReference type="PROSITE" id="PS50011">
    <property type="entry name" value="PROTEIN_KINASE_DOM"/>
    <property type="match status" value="1"/>
</dbReference>
<dbReference type="GO" id="GO:0005524">
    <property type="term" value="F:ATP binding"/>
    <property type="evidence" value="ECO:0007669"/>
    <property type="project" value="UniProtKB-UniRule"/>
</dbReference>
<dbReference type="GO" id="GO:0004674">
    <property type="term" value="F:protein serine/threonine kinase activity"/>
    <property type="evidence" value="ECO:0007669"/>
    <property type="project" value="UniProtKB-KW"/>
</dbReference>
<evidence type="ECO:0000256" key="10">
    <source>
        <dbReference type="ARBA" id="ARBA00051680"/>
    </source>
</evidence>
<keyword evidence="5" id="KW-0418">Kinase</keyword>
<dbReference type="PROSITE" id="PS00107">
    <property type="entry name" value="PROTEIN_KINASE_ATP"/>
    <property type="match status" value="1"/>
</dbReference>
<dbReference type="Gene3D" id="1.10.510.10">
    <property type="entry name" value="Transferase(Phosphotransferase) domain 1"/>
    <property type="match status" value="1"/>
</dbReference>
<feature type="region of interest" description="Disordered" evidence="12">
    <location>
        <begin position="1"/>
        <end position="218"/>
    </location>
</feature>
<evidence type="ECO:0000256" key="7">
    <source>
        <dbReference type="ARBA" id="ARBA00037966"/>
    </source>
</evidence>
<reference evidence="14" key="1">
    <citation type="submission" date="2023-01" db="EMBL/GenBank/DDBJ databases">
        <title>The chitinases involved in constricting ring structure development in the nematode-trapping fungus Drechslerella dactyloides.</title>
        <authorList>
            <person name="Wang R."/>
            <person name="Zhang L."/>
            <person name="Tang P."/>
            <person name="Li S."/>
            <person name="Liang L."/>
        </authorList>
    </citation>
    <scope>NUCLEOTIDE SEQUENCE</scope>
    <source>
        <strain evidence="14">YMF1.00031</strain>
    </source>
</reference>
<feature type="compositionally biased region" description="Acidic residues" evidence="12">
    <location>
        <begin position="681"/>
        <end position="698"/>
    </location>
</feature>
<sequence>MSVPSTATLHYPHHPHQSPPYGYLNPIPQHTNLYYRANSGTQQPQQSYQAPAQQRYSTEMRPSASVASSTAPTPSATGKRRRRNTPDWKEFYKNGIPKEIIVIDDTPPPEPTPKRSSRTTNQTASRVPRPVAQNPSLNTRVHNPVSSQASTATTSQPAKRRKLANGTTTTAAVAVNSRYDTNHHDPYGSTPYSVTQTPAYASQGSSANTASASSRGYNGTETAATSLASTVGDTASVAGTKRKRVTRGSMAKKQTDAFAHYQPPPHPPIKAKDVYVRKVTDDGLPPNAKVDDDEGHYIVTPGAIIGGRYKIVKLLGQGTFGKVVQAFDNEKNEYCAIKIIRSVQKYRDASKIELRVLSTLNKNDGENRNKCIHLRDCFDYRQHICIVTDLLGMSVFDFLKSNSFTPFPSSQIQSFARQLFTSVAFLHDLNLIHTDLKPENILLVHNTSETFTYNRVIPSSTNTNPRKAQTRKILLDTDIRLIDFGSATFDQEYHSSIVSTRHYRAPEIILGLGWSFPCDIWSIGCILIEFYTGDALFQTHDNLEHLAMMRTVCNADIETRIVRQAIQKTQHSNNPTGRFFRNNKLDYPNNETSKTSRRYVKAMRRLEEMIPQTCNFYRQFLDLLKKIFVYDPAKRISARDALKHPWFNEVFRDEGITVAQMRIDRAAEMTQELKRRREGTGDTEAEDDETEVEAENDK</sequence>
<evidence type="ECO:0000256" key="6">
    <source>
        <dbReference type="ARBA" id="ARBA00022840"/>
    </source>
</evidence>
<evidence type="ECO:0000256" key="5">
    <source>
        <dbReference type="ARBA" id="ARBA00022777"/>
    </source>
</evidence>
<dbReference type="InterPro" id="IPR051175">
    <property type="entry name" value="CLK_kinases"/>
</dbReference>
<dbReference type="EC" id="2.7.12.1" evidence="1"/>
<dbReference type="InterPro" id="IPR000719">
    <property type="entry name" value="Prot_kinase_dom"/>
</dbReference>